<feature type="region of interest" description="Disordered" evidence="1">
    <location>
        <begin position="301"/>
        <end position="336"/>
    </location>
</feature>
<dbReference type="PANTHER" id="PTHR42064">
    <property type="entry name" value="YALI0F28677P"/>
    <property type="match status" value="1"/>
</dbReference>
<feature type="compositionally biased region" description="Low complexity" evidence="1">
    <location>
        <begin position="54"/>
        <end position="63"/>
    </location>
</feature>
<accession>A0AAD5RG46</accession>
<evidence type="ECO:0000256" key="1">
    <source>
        <dbReference type="SAM" id="MobiDB-lite"/>
    </source>
</evidence>
<feature type="region of interest" description="Disordered" evidence="1">
    <location>
        <begin position="1224"/>
        <end position="1281"/>
    </location>
</feature>
<dbReference type="PANTHER" id="PTHR42064:SF1">
    <property type="entry name" value="YALI0F28677P"/>
    <property type="match status" value="1"/>
</dbReference>
<gene>
    <name evidence="2" type="ORF">MKZ38_010141</name>
</gene>
<keyword evidence="3" id="KW-1185">Reference proteome</keyword>
<feature type="compositionally biased region" description="Polar residues" evidence="1">
    <location>
        <begin position="64"/>
        <end position="76"/>
    </location>
</feature>
<feature type="compositionally biased region" description="Polar residues" evidence="1">
    <location>
        <begin position="1224"/>
        <end position="1239"/>
    </location>
</feature>
<evidence type="ECO:0000313" key="2">
    <source>
        <dbReference type="EMBL" id="KAJ2892187.1"/>
    </source>
</evidence>
<evidence type="ECO:0000313" key="3">
    <source>
        <dbReference type="Proteomes" id="UP001201980"/>
    </source>
</evidence>
<feature type="region of interest" description="Disordered" evidence="1">
    <location>
        <begin position="1373"/>
        <end position="1406"/>
    </location>
</feature>
<feature type="compositionally biased region" description="Polar residues" evidence="1">
    <location>
        <begin position="1263"/>
        <end position="1278"/>
    </location>
</feature>
<feature type="compositionally biased region" description="Pro residues" evidence="1">
    <location>
        <begin position="80"/>
        <end position="92"/>
    </location>
</feature>
<name>A0AAD5RG46_9PEZI</name>
<feature type="compositionally biased region" description="Basic and acidic residues" evidence="1">
    <location>
        <begin position="1"/>
        <end position="10"/>
    </location>
</feature>
<feature type="compositionally biased region" description="Low complexity" evidence="1">
    <location>
        <begin position="1240"/>
        <end position="1252"/>
    </location>
</feature>
<feature type="compositionally biased region" description="Polar residues" evidence="1">
    <location>
        <begin position="323"/>
        <end position="335"/>
    </location>
</feature>
<feature type="region of interest" description="Disordered" evidence="1">
    <location>
        <begin position="1"/>
        <end position="106"/>
    </location>
</feature>
<feature type="compositionally biased region" description="Acidic residues" evidence="1">
    <location>
        <begin position="777"/>
        <end position="787"/>
    </location>
</feature>
<proteinExistence type="predicted"/>
<feature type="region of interest" description="Disordered" evidence="1">
    <location>
        <begin position="769"/>
        <end position="806"/>
    </location>
</feature>
<reference evidence="2" key="1">
    <citation type="submission" date="2022-07" db="EMBL/GenBank/DDBJ databases">
        <title>Draft genome sequence of Zalerion maritima ATCC 34329, a (micro)plastics degrading marine fungus.</title>
        <authorList>
            <person name="Paco A."/>
            <person name="Goncalves M.F.M."/>
            <person name="Rocha-Santos T.A.P."/>
            <person name="Alves A."/>
        </authorList>
    </citation>
    <scope>NUCLEOTIDE SEQUENCE</scope>
    <source>
        <strain evidence="2">ATCC 34329</strain>
    </source>
</reference>
<feature type="compositionally biased region" description="Gly residues" evidence="1">
    <location>
        <begin position="304"/>
        <end position="315"/>
    </location>
</feature>
<protein>
    <submittedName>
        <fullName evidence="2">Uncharacterized protein</fullName>
    </submittedName>
</protein>
<dbReference type="Proteomes" id="UP001201980">
    <property type="component" value="Unassembled WGS sequence"/>
</dbReference>
<organism evidence="2 3">
    <name type="scientific">Zalerion maritima</name>
    <dbReference type="NCBI Taxonomy" id="339359"/>
    <lineage>
        <taxon>Eukaryota</taxon>
        <taxon>Fungi</taxon>
        <taxon>Dikarya</taxon>
        <taxon>Ascomycota</taxon>
        <taxon>Pezizomycotina</taxon>
        <taxon>Sordariomycetes</taxon>
        <taxon>Lulworthiomycetidae</taxon>
        <taxon>Lulworthiales</taxon>
        <taxon>Lulworthiaceae</taxon>
        <taxon>Zalerion</taxon>
    </lineage>
</organism>
<comment type="caution">
    <text evidence="2">The sequence shown here is derived from an EMBL/GenBank/DDBJ whole genome shotgun (WGS) entry which is preliminary data.</text>
</comment>
<feature type="compositionally biased region" description="Polar residues" evidence="1">
    <location>
        <begin position="13"/>
        <end position="25"/>
    </location>
</feature>
<dbReference type="EMBL" id="JAKWBI020000868">
    <property type="protein sequence ID" value="KAJ2892187.1"/>
    <property type="molecule type" value="Genomic_DNA"/>
</dbReference>
<sequence length="1762" mass="194925">MQSRRSEDGGGRSISQRPPSPNTSRKPIAAQPTVPRNDAPQPSPSKPVITQGPSASASQQQSQVGDDNTNSNNNKTAAPQPQPESPQAPPVPIETKPPAKSIGKPIIMPQPLITDDISLYTNPNLEVEAEGTTLEELAHLVRLSKYQERKRASTRIRLQRTLISTALFARLTRCGEAVHHHLYEAFRSQDKQSFAGLYNAFIDVRNSCEATRRYALLEPEMEALTSSSSDTLDATPIGGAIGGSSVTPFLNDISASAREAFLGFLTSLRTNPDYLATRLCSLSSAELATFVNFNQAAEPESVLPGGGATPRGGRTGSLRRSGNPLNSSNRNSTHMPSPVEKLLSFQRHDPLATLLHSCFANSAGPESVEDRRRTDVWATAIARLVTSANHNGMNPNSSPDHQIMASTLSAWASMRDWTGRSKMEWYLMKVLEEGAFILQRAEDPNGTMFMVSTWTTEDQRKQDEFYNRAVEELFEILDDEDATGIPEGAVELGQQILRKLDGRFMDHTRQWFVYQWLFADWLFRVMASPESFGMMVNYNITPYGRDKILKTIHGKAQSLVTNMLPTWEKGHATAPKDSPPHKIVGHIESILSRFKPSRSRKLTTRLLPARSVTSLRETTEVRPYLIISPADLATMVNALFPEPRPRSSHSSSIRSGAPSVSSFSAISQPMSVITNRSQFDTQSIVSTSYSSTMSDTTTSQETIDEQLFQRHSPDSINQNRMSNYEDDGYRLRFALHEMNQILGSDVVRGSCHPCAERWAVIFLSPDGRSLSTQMSFDPDDEADDEENSSTTSDSDGELEERPELDKDYHQLRDSILKLVEEYEIPQGLDKDANKFSNRPSGLKKYKSKNKIITPESSMQSKNPYRQMAKVEEDEEPPNVLIAMLQAASSQSKAQSEFVSAHLYWKTLQQLSALTSPSLRKDGFATLLNIFSRGPRDSIRRSAAAIEEYDAWLVWLKQSQERHEGLIESMMGRLRGLRDMTWYVTDVRHSKPYAESMSVCKALRTMGNPRLWDNFRRTRVTNDRGVSARYLLSTNNQVIDMIAAPEDQGGPNKLTDEHAEIAFKWLQHQEIENFCRGEERIHRLCYEVDSCISKLLGSTVLDGPVLWSSELFAKDKKMLENAGKDKGVSWTGSSLADDTSSIISDSFERRNTFSTSSRPSSLAGNLRNMSLSNTSQQSFESGRFSFPRAAPTVALSEATDSHEYFGVGSPVRTIDSASTFFSPFQSHSGQSVTASRAHSPTTSITNLSNTLNNAYSPAPLSSGRPGTSASSNETVSVQKNSEEKQRFLDDLRQSLTSLLISDLGSLVFALGSETDAWFGKLGQEMIDRKETQSKYRRRLAAKKEKAKDKVAKSMMKPRVIEKKKSIGDLRGAHDEIGSEASDNTATLGHDSSATSDTMRSARSRKRDSPEFPFVKAYQRLLSMFCVHPNPHAKLQALFDLEHLIVASLASGSKRSRLALGRADLANSTINENEATGRQKPLEDAIDNVRERRSQTFLSPLSSPVMPGQPRTINTETRSVMSVIGPTNTDAIANVLQSLFRDANIRPKTLFRDLQYIASFVPPSILDKTEKGKAFWDTALAALALKQEVCCSMVEVADEVNKGHLEVRKNTRPGAGSAAGSDAGSSASGYMGIDTTSAALPSPSLPKYTARNAAEMLTIAAKERNATAQRELAFSYLMQAELLDRATLPLSRPRDVFKQALIEQYGPARQHHGPRGEGGMIDVKQDPALICLAFHWAGQADSGGDELAGQFIRQHLEADKSSKM</sequence>
<feature type="compositionally biased region" description="Polar residues" evidence="1">
    <location>
        <begin position="1379"/>
        <end position="1399"/>
    </location>
</feature>